<dbReference type="Pfam" id="PF13975">
    <property type="entry name" value="gag-asp_proteas"/>
    <property type="match status" value="1"/>
</dbReference>
<evidence type="ECO:0000259" key="5">
    <source>
        <dbReference type="PROSITE" id="PS50878"/>
    </source>
</evidence>
<feature type="domain" description="Reverse transcriptase" evidence="5">
    <location>
        <begin position="545"/>
        <end position="724"/>
    </location>
</feature>
<dbReference type="PROSITE" id="PS00141">
    <property type="entry name" value="ASP_PROTEASE"/>
    <property type="match status" value="1"/>
</dbReference>
<keyword evidence="2" id="KW-0694">RNA-binding</keyword>
<evidence type="ECO:0000256" key="1">
    <source>
        <dbReference type="ARBA" id="ARBA00022842"/>
    </source>
</evidence>
<dbReference type="InterPro" id="IPR001969">
    <property type="entry name" value="Aspartic_peptidase_AS"/>
</dbReference>
<dbReference type="InterPro" id="IPR043502">
    <property type="entry name" value="DNA/RNA_pol_sf"/>
</dbReference>
<keyword evidence="1" id="KW-0460">Magnesium</keyword>
<dbReference type="AlphaFoldDB" id="A0A814MKD4"/>
<dbReference type="Pfam" id="PF17919">
    <property type="entry name" value="RT_RNaseH_2"/>
    <property type="match status" value="1"/>
</dbReference>
<dbReference type="SUPFAM" id="SSF56672">
    <property type="entry name" value="DNA/RNA polymerases"/>
    <property type="match status" value="1"/>
</dbReference>
<dbReference type="InterPro" id="IPR043128">
    <property type="entry name" value="Rev_trsase/Diguanyl_cyclase"/>
</dbReference>
<evidence type="ECO:0000256" key="3">
    <source>
        <dbReference type="ARBA" id="ARBA00022908"/>
    </source>
</evidence>
<evidence type="ECO:0000313" key="7">
    <source>
        <dbReference type="Proteomes" id="UP000663889"/>
    </source>
</evidence>
<dbReference type="CDD" id="cd00303">
    <property type="entry name" value="retropepsin_like"/>
    <property type="match status" value="1"/>
</dbReference>
<dbReference type="SUPFAM" id="SSF50630">
    <property type="entry name" value="Acid proteases"/>
    <property type="match status" value="1"/>
</dbReference>
<reference evidence="6" key="1">
    <citation type="submission" date="2021-02" db="EMBL/GenBank/DDBJ databases">
        <authorList>
            <person name="Nowell W R."/>
        </authorList>
    </citation>
    <scope>NUCLEOTIDE SEQUENCE</scope>
</reference>
<dbReference type="InterPro" id="IPR041577">
    <property type="entry name" value="RT_RNaseH_2"/>
</dbReference>
<dbReference type="Gene3D" id="3.10.10.10">
    <property type="entry name" value="HIV Type 1 Reverse Transcriptase, subunit A, domain 1"/>
    <property type="match status" value="1"/>
</dbReference>
<organism evidence="6 7">
    <name type="scientific">Rotaria sordida</name>
    <dbReference type="NCBI Taxonomy" id="392033"/>
    <lineage>
        <taxon>Eukaryota</taxon>
        <taxon>Metazoa</taxon>
        <taxon>Spiralia</taxon>
        <taxon>Gnathifera</taxon>
        <taxon>Rotifera</taxon>
        <taxon>Eurotatoria</taxon>
        <taxon>Bdelloidea</taxon>
        <taxon>Philodinida</taxon>
        <taxon>Philodinidae</taxon>
        <taxon>Rotaria</taxon>
    </lineage>
</organism>
<keyword evidence="3" id="KW-0229">DNA integration</keyword>
<dbReference type="InterPro" id="IPR027417">
    <property type="entry name" value="P-loop_NTPase"/>
</dbReference>
<accession>A0A814MKD4</accession>
<evidence type="ECO:0000313" key="6">
    <source>
        <dbReference type="EMBL" id="CAF1079212.1"/>
    </source>
</evidence>
<gene>
    <name evidence="6" type="ORF">SEV965_LOCUS14761</name>
</gene>
<dbReference type="Gene3D" id="2.40.70.10">
    <property type="entry name" value="Acid Proteases"/>
    <property type="match status" value="1"/>
</dbReference>
<sequence length="1121" mass="130424">MSGINPDFRKELLRRESSINTLNEFLKYAKIEQDLHDTFGSLSLDSQQRHFNYNHPSIPPLTAAVNPPKQYYHTMKYNNPVSHSTQLQSSVSQRNSIPTLGNWTSMASDRKQIRNYPPQSISKKNPSNSQQTSQHQFNNCKVCGRNNHRTIDCYYKPGSHDGGVPSKFIKPSTITSFPVYIKIRVNDQPTEAIVDTGSAISIIHSNFLKTIHHQNFLYQTHLCQTANSTPLNIIGQIKLEIQIKSIKTYVTAHVATNLITSILLGNDWINSNHVHLYGDQKQLTIPDQHDQLISIPYVEPTCINYPALLVHEITLPPYSQKLVDITCQIANTNNLIFEPYERHISKFIFIPHTLLNINKNHAKVLLINAHNRQQTLSKNTRIGTLSRDATFSIYATSQVPTKHNSILNERHQTSTRHYNRLKSRAVLRKKDNSNHEKLNIICHHCNEHFLSGNDLQKHLRAECYSEQIRKQIFESTKHIENPKHRLEIQDILWRNKILFDPTPSIINIPPQSAIKTADHPPIYSKQYPASSKDQEIKFQETQKLLERGQIEESTSPWSSPIVLVKKKDKTMRFCIDYRRLNAITIKDAFPLPRIDEIFDQLSDATYYTKFDFKSGYFQVPLSKEDRPKTAFSTRDNHYQFTVLPQGITNGPATFQRVINHILGPTRWKYALAYIDDVIIYSKTFEEHLSHLNEICQILKEARFRLNPEKCEIARTQTDYLGHRIQNGEIRPSPTNIHGLLNTRLPQTADEACKFVKAAEYYRKFIPNFSQIAEPLRKFVPTTRTQRKQGQKTIITLTSEEIKAFEQLKKFLTTDLVLRLPNNRFPFKVQTDASDEGIGAVLLQIYPDGDRPIAYLSKKFTPAQRKWSPMEQECYAFIFPLLKGGSYTELDLSVLHISQHDQQDPCIIVDGINWFYYWDVETLLFGLKYQARSDDLFIVTYPKSGTTWIKTIIYTLLTNGQPFDTDYKDFFERFPYVELDDEQAIIKMRRPGALRSHLPMNRIPYNSQAKYICVIRNPKDVCVSYYIFYNTWGGVRRLNFDQFFELFIQGRLPFNDYFECLRLTWERQDELQLQLVNLLINPIYSDYSLPWHRDRIQLDADEEEEAKCLKIPYFGVQWNTAL</sequence>
<dbReference type="CDD" id="cd01647">
    <property type="entry name" value="RT_LTR"/>
    <property type="match status" value="1"/>
</dbReference>
<name>A0A814MKD4_9BILA</name>
<dbReference type="SUPFAM" id="SSF52540">
    <property type="entry name" value="P-loop containing nucleoside triphosphate hydrolases"/>
    <property type="match status" value="1"/>
</dbReference>
<evidence type="ECO:0000256" key="4">
    <source>
        <dbReference type="SAM" id="MobiDB-lite"/>
    </source>
</evidence>
<dbReference type="GO" id="GO:0004190">
    <property type="term" value="F:aspartic-type endopeptidase activity"/>
    <property type="evidence" value="ECO:0007669"/>
    <property type="project" value="InterPro"/>
</dbReference>
<evidence type="ECO:0000256" key="2">
    <source>
        <dbReference type="ARBA" id="ARBA00022884"/>
    </source>
</evidence>
<dbReference type="GO" id="GO:0015074">
    <property type="term" value="P:DNA integration"/>
    <property type="evidence" value="ECO:0007669"/>
    <property type="project" value="UniProtKB-KW"/>
</dbReference>
<feature type="non-terminal residue" evidence="6">
    <location>
        <position position="1"/>
    </location>
</feature>
<dbReference type="InterPro" id="IPR000477">
    <property type="entry name" value="RT_dom"/>
</dbReference>
<dbReference type="GO" id="GO:0003723">
    <property type="term" value="F:RNA binding"/>
    <property type="evidence" value="ECO:0007669"/>
    <property type="project" value="UniProtKB-KW"/>
</dbReference>
<feature type="region of interest" description="Disordered" evidence="4">
    <location>
        <begin position="83"/>
        <end position="107"/>
    </location>
</feature>
<dbReference type="Pfam" id="PF00078">
    <property type="entry name" value="RVT_1"/>
    <property type="match status" value="1"/>
</dbReference>
<dbReference type="Proteomes" id="UP000663889">
    <property type="component" value="Unassembled WGS sequence"/>
</dbReference>
<dbReference type="InterPro" id="IPR051320">
    <property type="entry name" value="Viral_Replic_Matur_Polypro"/>
</dbReference>
<dbReference type="EMBL" id="CAJNOU010000749">
    <property type="protein sequence ID" value="CAF1079212.1"/>
    <property type="molecule type" value="Genomic_DNA"/>
</dbReference>
<dbReference type="Gene3D" id="3.40.50.300">
    <property type="entry name" value="P-loop containing nucleotide triphosphate hydrolases"/>
    <property type="match status" value="1"/>
</dbReference>
<protein>
    <recommendedName>
        <fullName evidence="5">Reverse transcriptase domain-containing protein</fullName>
    </recommendedName>
</protein>
<dbReference type="PROSITE" id="PS50878">
    <property type="entry name" value="RT_POL"/>
    <property type="match status" value="1"/>
</dbReference>
<dbReference type="GO" id="GO:0006508">
    <property type="term" value="P:proteolysis"/>
    <property type="evidence" value="ECO:0007669"/>
    <property type="project" value="InterPro"/>
</dbReference>
<dbReference type="PANTHER" id="PTHR33064:SF37">
    <property type="entry name" value="RIBONUCLEASE H"/>
    <property type="match status" value="1"/>
</dbReference>
<dbReference type="Pfam" id="PF00685">
    <property type="entry name" value="Sulfotransfer_1"/>
    <property type="match status" value="1"/>
</dbReference>
<dbReference type="GO" id="GO:0008146">
    <property type="term" value="F:sulfotransferase activity"/>
    <property type="evidence" value="ECO:0007669"/>
    <property type="project" value="InterPro"/>
</dbReference>
<dbReference type="Gene3D" id="3.30.70.270">
    <property type="match status" value="2"/>
</dbReference>
<dbReference type="PANTHER" id="PTHR33064">
    <property type="entry name" value="POL PROTEIN"/>
    <property type="match status" value="1"/>
</dbReference>
<proteinExistence type="predicted"/>
<dbReference type="InterPro" id="IPR021109">
    <property type="entry name" value="Peptidase_aspartic_dom_sf"/>
</dbReference>
<comment type="caution">
    <text evidence="6">The sequence shown here is derived from an EMBL/GenBank/DDBJ whole genome shotgun (WGS) entry which is preliminary data.</text>
</comment>
<dbReference type="InterPro" id="IPR000863">
    <property type="entry name" value="Sulfotransferase_dom"/>
</dbReference>